<dbReference type="PANTHER" id="PTHR43540:SF1">
    <property type="entry name" value="ISOCHORISMATASE HYDROLASE"/>
    <property type="match status" value="1"/>
</dbReference>
<evidence type="ECO:0000256" key="1">
    <source>
        <dbReference type="ARBA" id="ARBA00006336"/>
    </source>
</evidence>
<evidence type="ECO:0000313" key="4">
    <source>
        <dbReference type="EMBL" id="KAJ7190754.1"/>
    </source>
</evidence>
<comment type="caution">
    <text evidence="4">The sequence shown here is derived from an EMBL/GenBank/DDBJ whole genome shotgun (WGS) entry which is preliminary data.</text>
</comment>
<evidence type="ECO:0000259" key="3">
    <source>
        <dbReference type="Pfam" id="PF00857"/>
    </source>
</evidence>
<feature type="domain" description="Isochorismatase-like" evidence="3">
    <location>
        <begin position="7"/>
        <end position="189"/>
    </location>
</feature>
<dbReference type="Gene3D" id="3.40.50.850">
    <property type="entry name" value="Isochorismatase-like"/>
    <property type="match status" value="1"/>
</dbReference>
<dbReference type="InterPro" id="IPR050272">
    <property type="entry name" value="Isochorismatase-like_hydrls"/>
</dbReference>
<feature type="non-terminal residue" evidence="4">
    <location>
        <position position="192"/>
    </location>
</feature>
<gene>
    <name evidence="4" type="ORF">GGX14DRAFT_603510</name>
</gene>
<dbReference type="Proteomes" id="UP001219525">
    <property type="component" value="Unassembled WGS sequence"/>
</dbReference>
<dbReference type="CDD" id="cd00431">
    <property type="entry name" value="cysteine_hydrolases"/>
    <property type="match status" value="1"/>
</dbReference>
<dbReference type="GO" id="GO:0016787">
    <property type="term" value="F:hydrolase activity"/>
    <property type="evidence" value="ECO:0007669"/>
    <property type="project" value="UniProtKB-KW"/>
</dbReference>
<protein>
    <submittedName>
        <fullName evidence="4">Isochorismatase-like protein</fullName>
    </submittedName>
</protein>
<accession>A0AAD6UQN3</accession>
<dbReference type="EMBL" id="JARJCW010000143">
    <property type="protein sequence ID" value="KAJ7190754.1"/>
    <property type="molecule type" value="Genomic_DNA"/>
</dbReference>
<sequence>MDNPKRCLLLIDLQNEFLSPTGNFPIDSTCQLALLENVSKAVRDFRATGDAVVWVRSEYTTGKTLPPDSDFLRRTHTSKTPCCEANSVGAAFPDSVAALQITQDMVFTKAWYSAFTDTALRDELTARGITNVYMGGLLTNVCVRATAEEAHALGFAVTVLEDCLGYRKYRSHGQALRSIREGGIQVATRHEV</sequence>
<dbReference type="InterPro" id="IPR000868">
    <property type="entry name" value="Isochorismatase-like_dom"/>
</dbReference>
<keyword evidence="2" id="KW-0378">Hydrolase</keyword>
<reference evidence="4" key="1">
    <citation type="submission" date="2023-03" db="EMBL/GenBank/DDBJ databases">
        <title>Massive genome expansion in bonnet fungi (Mycena s.s.) driven by repeated elements and novel gene families across ecological guilds.</title>
        <authorList>
            <consortium name="Lawrence Berkeley National Laboratory"/>
            <person name="Harder C.B."/>
            <person name="Miyauchi S."/>
            <person name="Viragh M."/>
            <person name="Kuo A."/>
            <person name="Thoen E."/>
            <person name="Andreopoulos B."/>
            <person name="Lu D."/>
            <person name="Skrede I."/>
            <person name="Drula E."/>
            <person name="Henrissat B."/>
            <person name="Morin E."/>
            <person name="Kohler A."/>
            <person name="Barry K."/>
            <person name="LaButti K."/>
            <person name="Morin E."/>
            <person name="Salamov A."/>
            <person name="Lipzen A."/>
            <person name="Mereny Z."/>
            <person name="Hegedus B."/>
            <person name="Baldrian P."/>
            <person name="Stursova M."/>
            <person name="Weitz H."/>
            <person name="Taylor A."/>
            <person name="Grigoriev I.V."/>
            <person name="Nagy L.G."/>
            <person name="Martin F."/>
            <person name="Kauserud H."/>
        </authorList>
    </citation>
    <scope>NUCLEOTIDE SEQUENCE</scope>
    <source>
        <strain evidence="4">9144</strain>
    </source>
</reference>
<evidence type="ECO:0000313" key="5">
    <source>
        <dbReference type="Proteomes" id="UP001219525"/>
    </source>
</evidence>
<organism evidence="4 5">
    <name type="scientific">Mycena pura</name>
    <dbReference type="NCBI Taxonomy" id="153505"/>
    <lineage>
        <taxon>Eukaryota</taxon>
        <taxon>Fungi</taxon>
        <taxon>Dikarya</taxon>
        <taxon>Basidiomycota</taxon>
        <taxon>Agaricomycotina</taxon>
        <taxon>Agaricomycetes</taxon>
        <taxon>Agaricomycetidae</taxon>
        <taxon>Agaricales</taxon>
        <taxon>Marasmiineae</taxon>
        <taxon>Mycenaceae</taxon>
        <taxon>Mycena</taxon>
    </lineage>
</organism>
<dbReference type="AlphaFoldDB" id="A0AAD6UQN3"/>
<keyword evidence="5" id="KW-1185">Reference proteome</keyword>
<dbReference type="PANTHER" id="PTHR43540">
    <property type="entry name" value="PEROXYUREIDOACRYLATE/UREIDOACRYLATE AMIDOHYDROLASE-RELATED"/>
    <property type="match status" value="1"/>
</dbReference>
<dbReference type="InterPro" id="IPR036380">
    <property type="entry name" value="Isochorismatase-like_sf"/>
</dbReference>
<name>A0AAD6UQN3_9AGAR</name>
<dbReference type="SUPFAM" id="SSF52499">
    <property type="entry name" value="Isochorismatase-like hydrolases"/>
    <property type="match status" value="1"/>
</dbReference>
<evidence type="ECO:0000256" key="2">
    <source>
        <dbReference type="ARBA" id="ARBA00022801"/>
    </source>
</evidence>
<proteinExistence type="inferred from homology"/>
<dbReference type="Pfam" id="PF00857">
    <property type="entry name" value="Isochorismatase"/>
    <property type="match status" value="1"/>
</dbReference>
<comment type="similarity">
    <text evidence="1">Belongs to the isochorismatase family.</text>
</comment>